<keyword evidence="3" id="KW-1185">Reference proteome</keyword>
<evidence type="ECO:0000313" key="2">
    <source>
        <dbReference type="EMBL" id="ACZ37764.1"/>
    </source>
</evidence>
<reference evidence="2 3" key="2">
    <citation type="journal article" date="2010" name="Stand. Genomic Sci.">
        <title>Complete genome sequence of Desulfohalobium retbaense type strain (HR(100)).</title>
        <authorList>
            <person name="Spring S."/>
            <person name="Nolan M."/>
            <person name="Lapidus A."/>
            <person name="Glavina Del Rio T."/>
            <person name="Copeland A."/>
            <person name="Tice H."/>
            <person name="Cheng J.F."/>
            <person name="Lucas S."/>
            <person name="Land M."/>
            <person name="Chen F."/>
            <person name="Bruce D."/>
            <person name="Goodwin L."/>
            <person name="Pitluck S."/>
            <person name="Ivanova N."/>
            <person name="Mavromatis K."/>
            <person name="Mikhailova N."/>
            <person name="Pati A."/>
            <person name="Chen A."/>
            <person name="Palaniappan K."/>
            <person name="Hauser L."/>
            <person name="Chang Y.J."/>
            <person name="Jeffries C.D."/>
            <person name="Munk C."/>
            <person name="Kiss H."/>
            <person name="Chain P."/>
            <person name="Han C."/>
            <person name="Brettin T."/>
            <person name="Detter J.C."/>
            <person name="Schuler E."/>
            <person name="Goker M."/>
            <person name="Rohde M."/>
            <person name="Bristow J."/>
            <person name="Eisen J.A."/>
            <person name="Markowitz V."/>
            <person name="Hugenholtz P."/>
            <person name="Kyrpides N.C."/>
            <person name="Klenk H.P."/>
        </authorList>
    </citation>
    <scope>NUCLEOTIDE SEQUENCE [LARGE SCALE GENOMIC DNA]</scope>
    <source>
        <strain evidence="3">ATCC 49802 / DSM 20745 / S 6022</strain>
    </source>
</reference>
<sequence length="116" mass="13405">MSRDDRARLLRRRVPDPDLSVSDVPRGDMPELDEQVEPYGGALRHDSDTLARINALNEERRRLLNAQVYGLAATKRAERLRQIQEELDQLWLKRRLELSQQPGDAPDWLEGDYGAN</sequence>
<dbReference type="RefSeq" id="WP_012870812.1">
    <property type="nucleotide sequence ID" value="NC_013523.1"/>
</dbReference>
<dbReference type="EMBL" id="CP001823">
    <property type="protein sequence ID" value="ACZ37764.1"/>
    <property type="molecule type" value="Genomic_DNA"/>
</dbReference>
<evidence type="ECO:0000256" key="1">
    <source>
        <dbReference type="SAM" id="MobiDB-lite"/>
    </source>
</evidence>
<dbReference type="OrthoDB" id="7376174at2"/>
<accession>D1C703</accession>
<gene>
    <name evidence="2" type="ordered locus">Sthe_0325</name>
</gene>
<dbReference type="Proteomes" id="UP000002027">
    <property type="component" value="Chromosome 1"/>
</dbReference>
<proteinExistence type="predicted"/>
<dbReference type="AlphaFoldDB" id="D1C703"/>
<reference evidence="3" key="1">
    <citation type="submission" date="2009-11" db="EMBL/GenBank/DDBJ databases">
        <title>The complete chromosome 1 of Sphaerobacter thermophilus DSM 20745.</title>
        <authorList>
            <person name="Lucas S."/>
            <person name="Copeland A."/>
            <person name="Lapidus A."/>
            <person name="Glavina del Rio T."/>
            <person name="Dalin E."/>
            <person name="Tice H."/>
            <person name="Bruce D."/>
            <person name="Goodwin L."/>
            <person name="Pitluck S."/>
            <person name="Kyrpides N."/>
            <person name="Mavromatis K."/>
            <person name="Ivanova N."/>
            <person name="Mikhailova N."/>
            <person name="LaButti K.M."/>
            <person name="Clum A."/>
            <person name="Sun H.I."/>
            <person name="Brettin T."/>
            <person name="Detter J.C."/>
            <person name="Han C."/>
            <person name="Larimer F."/>
            <person name="Land M."/>
            <person name="Hauser L."/>
            <person name="Markowitz V."/>
            <person name="Cheng J.F."/>
            <person name="Hugenholtz P."/>
            <person name="Woyke T."/>
            <person name="Wu D."/>
            <person name="Steenblock K."/>
            <person name="Schneider S."/>
            <person name="Pukall R."/>
            <person name="Goeker M."/>
            <person name="Klenk H.P."/>
            <person name="Eisen J.A."/>
        </authorList>
    </citation>
    <scope>NUCLEOTIDE SEQUENCE [LARGE SCALE GENOMIC DNA]</scope>
    <source>
        <strain evidence="3">ATCC 49802 / DSM 20745 / S 6022</strain>
    </source>
</reference>
<feature type="region of interest" description="Disordered" evidence="1">
    <location>
        <begin position="1"/>
        <end position="33"/>
    </location>
</feature>
<name>D1C703_SPHTD</name>
<evidence type="ECO:0000313" key="3">
    <source>
        <dbReference type="Proteomes" id="UP000002027"/>
    </source>
</evidence>
<dbReference type="InParanoid" id="D1C703"/>
<feature type="compositionally biased region" description="Basic and acidic residues" evidence="1">
    <location>
        <begin position="1"/>
        <end position="16"/>
    </location>
</feature>
<organism evidence="2 3">
    <name type="scientific">Sphaerobacter thermophilus (strain ATCC 49802 / DSM 20745 / KCCM 41009 / NCIMB 13125 / S 6022)</name>
    <dbReference type="NCBI Taxonomy" id="479434"/>
    <lineage>
        <taxon>Bacteria</taxon>
        <taxon>Pseudomonadati</taxon>
        <taxon>Thermomicrobiota</taxon>
        <taxon>Thermomicrobia</taxon>
        <taxon>Sphaerobacterales</taxon>
        <taxon>Sphaerobacterineae</taxon>
        <taxon>Sphaerobacteraceae</taxon>
        <taxon>Sphaerobacter</taxon>
    </lineage>
</organism>
<dbReference type="HOGENOM" id="CLU_2095320_0_0_0"/>
<protein>
    <submittedName>
        <fullName evidence="2">Uncharacterized protein</fullName>
    </submittedName>
</protein>
<dbReference type="KEGG" id="sti:Sthe_0325"/>